<feature type="transmembrane region" description="Helical" evidence="1">
    <location>
        <begin position="42"/>
        <end position="64"/>
    </location>
</feature>
<evidence type="ECO:0000256" key="1">
    <source>
        <dbReference type="SAM" id="Phobius"/>
    </source>
</evidence>
<feature type="transmembrane region" description="Helical" evidence="1">
    <location>
        <begin position="115"/>
        <end position="136"/>
    </location>
</feature>
<dbReference type="EMBL" id="HBNS01008252">
    <property type="protein sequence ID" value="CAE4591457.1"/>
    <property type="molecule type" value="Transcribed_RNA"/>
</dbReference>
<proteinExistence type="predicted"/>
<feature type="transmembrane region" description="Helical" evidence="1">
    <location>
        <begin position="12"/>
        <end position="35"/>
    </location>
</feature>
<name>A0A7S4QRE8_9STRA</name>
<keyword evidence="1" id="KW-0472">Membrane</keyword>
<organism evidence="2">
    <name type="scientific">Ditylum brightwellii</name>
    <dbReference type="NCBI Taxonomy" id="49249"/>
    <lineage>
        <taxon>Eukaryota</taxon>
        <taxon>Sar</taxon>
        <taxon>Stramenopiles</taxon>
        <taxon>Ochrophyta</taxon>
        <taxon>Bacillariophyta</taxon>
        <taxon>Mediophyceae</taxon>
        <taxon>Lithodesmiophycidae</taxon>
        <taxon>Lithodesmiales</taxon>
        <taxon>Lithodesmiaceae</taxon>
        <taxon>Ditylum</taxon>
    </lineage>
</organism>
<reference evidence="2" key="1">
    <citation type="submission" date="2021-01" db="EMBL/GenBank/DDBJ databases">
        <authorList>
            <person name="Corre E."/>
            <person name="Pelletier E."/>
            <person name="Niang G."/>
            <person name="Scheremetjew M."/>
            <person name="Finn R."/>
            <person name="Kale V."/>
            <person name="Holt S."/>
            <person name="Cochrane G."/>
            <person name="Meng A."/>
            <person name="Brown T."/>
            <person name="Cohen L."/>
        </authorList>
    </citation>
    <scope>NUCLEOTIDE SEQUENCE</scope>
    <source>
        <strain evidence="2">GSO104</strain>
    </source>
</reference>
<evidence type="ECO:0000313" key="2">
    <source>
        <dbReference type="EMBL" id="CAE4591457.1"/>
    </source>
</evidence>
<gene>
    <name evidence="2" type="ORF">DBRI00130_LOCUS6697</name>
</gene>
<protein>
    <submittedName>
        <fullName evidence="2">Uncharacterized protein</fullName>
    </submittedName>
</protein>
<feature type="transmembrane region" description="Helical" evidence="1">
    <location>
        <begin position="84"/>
        <end position="103"/>
    </location>
</feature>
<keyword evidence="1" id="KW-1133">Transmembrane helix</keyword>
<keyword evidence="1" id="KW-0812">Transmembrane</keyword>
<accession>A0A7S4QRE8</accession>
<dbReference type="AlphaFoldDB" id="A0A7S4QRE8"/>
<sequence>MSVNNPNIGVTFGIVVGAGVATAAGAAVVFFPSLVKLASRRVLASALGVSAGVITYVSFMQIFQKSNDGFLDVGFSEIDAQSCASLYFFGGVIIMLLSFTVFLCMSTHEIVAAKYLYILEDSILLPLFLFVSVHSIQQLNSNCFIFNVFDVNN</sequence>